<evidence type="ECO:0000256" key="2">
    <source>
        <dbReference type="ARBA" id="ARBA00022525"/>
    </source>
</evidence>
<dbReference type="GO" id="GO:0005615">
    <property type="term" value="C:extracellular space"/>
    <property type="evidence" value="ECO:0007669"/>
    <property type="project" value="TreeGrafter"/>
</dbReference>
<dbReference type="PROSITE" id="PS00135">
    <property type="entry name" value="TRYPSIN_SER"/>
    <property type="match status" value="1"/>
</dbReference>
<keyword evidence="5 7" id="KW-0720">Serine protease</keyword>
<dbReference type="InterPro" id="IPR050127">
    <property type="entry name" value="Serine_Proteases_S1"/>
</dbReference>
<evidence type="ECO:0000256" key="4">
    <source>
        <dbReference type="ARBA" id="ARBA00022801"/>
    </source>
</evidence>
<dbReference type="FunFam" id="2.40.10.10:FF:000015">
    <property type="entry name" value="Atrial natriuretic peptide-converting enzyme"/>
    <property type="match status" value="1"/>
</dbReference>
<dbReference type="GO" id="GO:0004252">
    <property type="term" value="F:serine-type endopeptidase activity"/>
    <property type="evidence" value="ECO:0007669"/>
    <property type="project" value="InterPro"/>
</dbReference>
<feature type="domain" description="Peptidase S1" evidence="9">
    <location>
        <begin position="328"/>
        <end position="562"/>
    </location>
</feature>
<dbReference type="eggNOG" id="KOG3627">
    <property type="taxonomic scope" value="Eukaryota"/>
</dbReference>
<dbReference type="GO" id="GO:0006508">
    <property type="term" value="P:proteolysis"/>
    <property type="evidence" value="ECO:0007669"/>
    <property type="project" value="UniProtKB-KW"/>
</dbReference>
<keyword evidence="4 7" id="KW-0378">Hydrolase</keyword>
<evidence type="ECO:0000256" key="8">
    <source>
        <dbReference type="SAM" id="SignalP"/>
    </source>
</evidence>
<evidence type="ECO:0000256" key="5">
    <source>
        <dbReference type="ARBA" id="ARBA00022825"/>
    </source>
</evidence>
<evidence type="ECO:0000313" key="11">
    <source>
        <dbReference type="Proteomes" id="UP000015104"/>
    </source>
</evidence>
<dbReference type="STRING" id="32264.T1JQF1"/>
<comment type="subcellular location">
    <subcellularLocation>
        <location evidence="1">Secreted</location>
    </subcellularLocation>
</comment>
<feature type="chain" id="PRO_5004579881" description="Peptidase S1 domain-containing protein" evidence="8">
    <location>
        <begin position="24"/>
        <end position="562"/>
    </location>
</feature>
<dbReference type="AlphaFoldDB" id="T1JQF1"/>
<protein>
    <recommendedName>
        <fullName evidence="9">Peptidase S1 domain-containing protein</fullName>
    </recommendedName>
</protein>
<evidence type="ECO:0000256" key="6">
    <source>
        <dbReference type="ARBA" id="ARBA00023157"/>
    </source>
</evidence>
<sequence length="562" mass="61728">MKLLINSLISIFCVVNYCSIVQCSTDNESNLRDGYFNQTIESQLVKRQNSIQTCECGRENWSDRIVGGTEVYPEHRYPWLIAIRFAGRSIICGGALIDSNYVLTAAHCLVGLDPSEIDVLVGCHNVKKVDCRAYKVVKIIPHPNYNRRFHDSDIGLIKLAGPVSFSSTVRPACLPPPTSTPSDGSKLIVAGWGLMEQGGMGSDILRHATVNYVDQSICRSSYPPSYITDRNFCASSANSDACQGDSGGPIMKRNSRGRIEITGIISFGRGCGNTDSPGVYTNVAKYLDWIAINSQFSGCFSSDADLRRDSLTSGGCGLAKGKVRRKRIVGGQSPQQIDYPWNAALGYKGQLIGGGALISSDAILTTASLIRPIIESPGFDVKQLMVILGAFDITKRESDRRSFQVRKVIIHPNHQLWNRYKSDLAILTLTSPATQFTPVCLPTVDTPYPVGYNVRSLGWGRTTVNSGGSTSLKQVDLKLTGREECVRYYSSNLSNDLFCAKEYNKGPCYGDEGSPLMIQFSQRYYLAGLYSHVLPSYPCGLQGAPSLFTDVRHGLDWIYQNM</sequence>
<organism evidence="10 11">
    <name type="scientific">Tetranychus urticae</name>
    <name type="common">Two-spotted spider mite</name>
    <dbReference type="NCBI Taxonomy" id="32264"/>
    <lineage>
        <taxon>Eukaryota</taxon>
        <taxon>Metazoa</taxon>
        <taxon>Ecdysozoa</taxon>
        <taxon>Arthropoda</taxon>
        <taxon>Chelicerata</taxon>
        <taxon>Arachnida</taxon>
        <taxon>Acari</taxon>
        <taxon>Acariformes</taxon>
        <taxon>Trombidiformes</taxon>
        <taxon>Prostigmata</taxon>
        <taxon>Eleutherengona</taxon>
        <taxon>Raphignathae</taxon>
        <taxon>Tetranychoidea</taxon>
        <taxon>Tetranychidae</taxon>
        <taxon>Tetranychus</taxon>
    </lineage>
</organism>
<keyword evidence="6" id="KW-1015">Disulfide bond</keyword>
<dbReference type="EnsemblMetazoa" id="tetur01g02990.1">
    <property type="protein sequence ID" value="tetur01g02990.1"/>
    <property type="gene ID" value="tetur01g02990"/>
</dbReference>
<dbReference type="InterPro" id="IPR033116">
    <property type="entry name" value="TRYPSIN_SER"/>
</dbReference>
<dbReference type="InterPro" id="IPR001314">
    <property type="entry name" value="Peptidase_S1A"/>
</dbReference>
<feature type="domain" description="Peptidase S1" evidence="9">
    <location>
        <begin position="65"/>
        <end position="295"/>
    </location>
</feature>
<evidence type="ECO:0000256" key="3">
    <source>
        <dbReference type="ARBA" id="ARBA00022670"/>
    </source>
</evidence>
<dbReference type="EMBL" id="CAEY01000437">
    <property type="status" value="NOT_ANNOTATED_CDS"/>
    <property type="molecule type" value="Genomic_DNA"/>
</dbReference>
<dbReference type="InterPro" id="IPR043504">
    <property type="entry name" value="Peptidase_S1_PA_chymotrypsin"/>
</dbReference>
<dbReference type="SMART" id="SM00020">
    <property type="entry name" value="Tryp_SPc"/>
    <property type="match status" value="2"/>
</dbReference>
<evidence type="ECO:0000256" key="1">
    <source>
        <dbReference type="ARBA" id="ARBA00004613"/>
    </source>
</evidence>
<keyword evidence="2" id="KW-0964">Secreted</keyword>
<reference evidence="10" key="2">
    <citation type="submission" date="2015-06" db="UniProtKB">
        <authorList>
            <consortium name="EnsemblMetazoa"/>
        </authorList>
    </citation>
    <scope>IDENTIFICATION</scope>
</reference>
<evidence type="ECO:0000313" key="10">
    <source>
        <dbReference type="EnsemblMetazoa" id="tetur01g02990.1"/>
    </source>
</evidence>
<keyword evidence="11" id="KW-1185">Reference proteome</keyword>
<dbReference type="Proteomes" id="UP000015104">
    <property type="component" value="Unassembled WGS sequence"/>
</dbReference>
<dbReference type="PROSITE" id="PS00134">
    <property type="entry name" value="TRYPSIN_HIS"/>
    <property type="match status" value="1"/>
</dbReference>
<dbReference type="CDD" id="cd00190">
    <property type="entry name" value="Tryp_SPc"/>
    <property type="match status" value="2"/>
</dbReference>
<dbReference type="PRINTS" id="PR00722">
    <property type="entry name" value="CHYMOTRYPSIN"/>
</dbReference>
<evidence type="ECO:0000259" key="9">
    <source>
        <dbReference type="PROSITE" id="PS50240"/>
    </source>
</evidence>
<dbReference type="PANTHER" id="PTHR24264">
    <property type="entry name" value="TRYPSIN-RELATED"/>
    <property type="match status" value="1"/>
</dbReference>
<dbReference type="Pfam" id="PF00089">
    <property type="entry name" value="Trypsin"/>
    <property type="match status" value="2"/>
</dbReference>
<dbReference type="InterPro" id="IPR001254">
    <property type="entry name" value="Trypsin_dom"/>
</dbReference>
<name>T1JQF1_TETUR</name>
<feature type="signal peptide" evidence="8">
    <location>
        <begin position="1"/>
        <end position="23"/>
    </location>
</feature>
<dbReference type="HOGENOM" id="CLU_004497_3_2_1"/>
<keyword evidence="3 7" id="KW-0645">Protease</keyword>
<keyword evidence="8" id="KW-0732">Signal</keyword>
<dbReference type="PANTHER" id="PTHR24264:SF65">
    <property type="entry name" value="SRCR DOMAIN-CONTAINING PROTEIN"/>
    <property type="match status" value="1"/>
</dbReference>
<dbReference type="SUPFAM" id="SSF50494">
    <property type="entry name" value="Trypsin-like serine proteases"/>
    <property type="match status" value="2"/>
</dbReference>
<evidence type="ECO:0000256" key="7">
    <source>
        <dbReference type="RuleBase" id="RU363034"/>
    </source>
</evidence>
<dbReference type="InterPro" id="IPR018114">
    <property type="entry name" value="TRYPSIN_HIS"/>
</dbReference>
<proteinExistence type="predicted"/>
<reference evidence="11" key="1">
    <citation type="submission" date="2011-08" db="EMBL/GenBank/DDBJ databases">
        <authorList>
            <person name="Rombauts S."/>
        </authorList>
    </citation>
    <scope>NUCLEOTIDE SEQUENCE</scope>
    <source>
        <strain evidence="11">London</strain>
    </source>
</reference>
<accession>T1JQF1</accession>
<dbReference type="PROSITE" id="PS50240">
    <property type="entry name" value="TRYPSIN_DOM"/>
    <property type="match status" value="2"/>
</dbReference>
<dbReference type="InterPro" id="IPR009003">
    <property type="entry name" value="Peptidase_S1_PA"/>
</dbReference>
<dbReference type="Gene3D" id="2.40.10.10">
    <property type="entry name" value="Trypsin-like serine proteases"/>
    <property type="match status" value="2"/>
</dbReference>